<dbReference type="EMBL" id="AWUE01021632">
    <property type="protein sequence ID" value="OMO61473.1"/>
    <property type="molecule type" value="Genomic_DNA"/>
</dbReference>
<proteinExistence type="predicted"/>
<evidence type="ECO:0000313" key="2">
    <source>
        <dbReference type="Proteomes" id="UP000187203"/>
    </source>
</evidence>
<sequence length="103" mass="11331">MATASELRSEVSFLKNEPKMPPTALTRTGFPFSDLPPQPSDAAGFEIIVNCFCTWEVRRAGIDEFCCLTCRRVIELDQSSLSLEATEISAAGELFSCSLTLTY</sequence>
<reference evidence="2" key="1">
    <citation type="submission" date="2013-09" db="EMBL/GenBank/DDBJ databases">
        <title>Corchorus olitorius genome sequencing.</title>
        <authorList>
            <person name="Alam M."/>
            <person name="Haque M.S."/>
            <person name="Islam M.S."/>
            <person name="Emdad E.M."/>
            <person name="Islam M.M."/>
            <person name="Ahmed B."/>
            <person name="Halim A."/>
            <person name="Hossen Q.M.M."/>
            <person name="Hossain M.Z."/>
            <person name="Ahmed R."/>
            <person name="Khan M.M."/>
            <person name="Islam R."/>
            <person name="Rashid M.M."/>
            <person name="Khan S.A."/>
            <person name="Rahman M.S."/>
            <person name="Alam M."/>
            <person name="Yahiya A.S."/>
            <person name="Khan M.S."/>
            <person name="Azam M.S."/>
            <person name="Haque T."/>
            <person name="Lashkar M.Z.H."/>
            <person name="Akhand A.I."/>
            <person name="Morshed G."/>
            <person name="Roy S."/>
            <person name="Uddin K.S."/>
            <person name="Rabeya T."/>
            <person name="Hossain A.S."/>
            <person name="Chowdhury A."/>
            <person name="Snigdha A.R."/>
            <person name="Mortoza M.S."/>
            <person name="Matin S.A."/>
            <person name="Hoque S.M.E."/>
            <person name="Islam M.K."/>
            <person name="Roy D.K."/>
            <person name="Haider R."/>
            <person name="Moosa M.M."/>
            <person name="Elias S.M."/>
            <person name="Hasan A.M."/>
            <person name="Jahan S."/>
            <person name="Shafiuddin M."/>
            <person name="Mahmood N."/>
            <person name="Shommy N.S."/>
        </authorList>
    </citation>
    <scope>NUCLEOTIDE SEQUENCE [LARGE SCALE GENOMIC DNA]</scope>
    <source>
        <strain evidence="2">cv. O-4</strain>
    </source>
</reference>
<comment type="caution">
    <text evidence="1">The sequence shown here is derived from an EMBL/GenBank/DDBJ whole genome shotgun (WGS) entry which is preliminary data.</text>
</comment>
<keyword evidence="2" id="KW-1185">Reference proteome</keyword>
<evidence type="ECO:0000313" key="1">
    <source>
        <dbReference type="EMBL" id="OMO61473.1"/>
    </source>
</evidence>
<name>A0A1R3GTR1_9ROSI</name>
<accession>A0A1R3GTR1</accession>
<organism evidence="1 2">
    <name type="scientific">Corchorus olitorius</name>
    <dbReference type="NCBI Taxonomy" id="93759"/>
    <lineage>
        <taxon>Eukaryota</taxon>
        <taxon>Viridiplantae</taxon>
        <taxon>Streptophyta</taxon>
        <taxon>Embryophyta</taxon>
        <taxon>Tracheophyta</taxon>
        <taxon>Spermatophyta</taxon>
        <taxon>Magnoliopsida</taxon>
        <taxon>eudicotyledons</taxon>
        <taxon>Gunneridae</taxon>
        <taxon>Pentapetalae</taxon>
        <taxon>rosids</taxon>
        <taxon>malvids</taxon>
        <taxon>Malvales</taxon>
        <taxon>Malvaceae</taxon>
        <taxon>Grewioideae</taxon>
        <taxon>Apeibeae</taxon>
        <taxon>Corchorus</taxon>
    </lineage>
</organism>
<dbReference type="AlphaFoldDB" id="A0A1R3GTR1"/>
<protein>
    <submittedName>
        <fullName evidence="1">Uncharacterized protein</fullName>
    </submittedName>
</protein>
<gene>
    <name evidence="1" type="ORF">COLO4_33420</name>
</gene>
<dbReference type="Proteomes" id="UP000187203">
    <property type="component" value="Unassembled WGS sequence"/>
</dbReference>